<dbReference type="Proteomes" id="UP001521931">
    <property type="component" value="Unassembled WGS sequence"/>
</dbReference>
<accession>A0ABS9Q2I1</accession>
<name>A0ABS9Q2I1_9MICO</name>
<dbReference type="RefSeq" id="WP_239263165.1">
    <property type="nucleotide sequence ID" value="NZ_JAKRCV010000013.1"/>
</dbReference>
<reference evidence="2 3" key="1">
    <citation type="submission" date="2022-02" db="EMBL/GenBank/DDBJ databases">
        <title>Uncovering new skin microbiome diversity through culturing and metagenomics.</title>
        <authorList>
            <person name="Conlan S."/>
            <person name="Deming C."/>
            <person name="Nisc Comparative Sequencing Program N."/>
            <person name="Segre J.A."/>
        </authorList>
    </citation>
    <scope>NUCLEOTIDE SEQUENCE [LARGE SCALE GENOMIC DNA]</scope>
    <source>
        <strain evidence="2 3">ACRQZ</strain>
    </source>
</reference>
<gene>
    <name evidence="2" type="ORF">MHL29_06120</name>
</gene>
<evidence type="ECO:0000313" key="3">
    <source>
        <dbReference type="Proteomes" id="UP001521931"/>
    </source>
</evidence>
<evidence type="ECO:0000256" key="1">
    <source>
        <dbReference type="SAM" id="MobiDB-lite"/>
    </source>
</evidence>
<proteinExistence type="predicted"/>
<organism evidence="2 3">
    <name type="scientific">Arsenicicoccus bolidensis</name>
    <dbReference type="NCBI Taxonomy" id="229480"/>
    <lineage>
        <taxon>Bacteria</taxon>
        <taxon>Bacillati</taxon>
        <taxon>Actinomycetota</taxon>
        <taxon>Actinomycetes</taxon>
        <taxon>Micrococcales</taxon>
        <taxon>Intrasporangiaceae</taxon>
        <taxon>Arsenicicoccus</taxon>
    </lineage>
</organism>
<protein>
    <submittedName>
        <fullName evidence="2">Uncharacterized protein</fullName>
    </submittedName>
</protein>
<comment type="caution">
    <text evidence="2">The sequence shown here is derived from an EMBL/GenBank/DDBJ whole genome shotgun (WGS) entry which is preliminary data.</text>
</comment>
<feature type="compositionally biased region" description="Low complexity" evidence="1">
    <location>
        <begin position="66"/>
        <end position="89"/>
    </location>
</feature>
<feature type="region of interest" description="Disordered" evidence="1">
    <location>
        <begin position="64"/>
        <end position="91"/>
    </location>
</feature>
<keyword evidence="3" id="KW-1185">Reference proteome</keyword>
<sequence length="379" mass="38953">MSTDLEHLLRQDLRLSADAHPVRLDSDDVLTAGRRHVRRRGQRRAAAGLSLAVALGAGGYGISRMTGTPTPAPATSSPAPRATGTSTATLPFAGRLGDAGFTELRVEADLADIGSHRPPGTGRPSLRFIPLRDGRPALPGLEMGPSLSTIDQTGAVAIYGGSSAPEDVMGAVDAPDATFVDVLVTWPTPGPAGASQRGVHVVTRPVGDSGLTAFAARLDASRADTSGARPTGFVWGTPDGRVHGSTGTRRVAMLSTTVPTPGGEQVVYVSDELDLLGLRVPTGQVWARPSDRSGRPPVLSGSVDDREFLIVLLPAGARDVVATPPPGRSAPSVTTRTLSDGRVVVSAIVPGAATTAGSPVVDRLTWRDATGPHSLDPGS</sequence>
<evidence type="ECO:0000313" key="2">
    <source>
        <dbReference type="EMBL" id="MCG7321470.1"/>
    </source>
</evidence>
<dbReference type="EMBL" id="JAKRCV010000013">
    <property type="protein sequence ID" value="MCG7321470.1"/>
    <property type="molecule type" value="Genomic_DNA"/>
</dbReference>